<feature type="region of interest" description="Disordered" evidence="1">
    <location>
        <begin position="1"/>
        <end position="23"/>
    </location>
</feature>
<keyword evidence="2" id="KW-0812">Transmembrane</keyword>
<keyword evidence="2" id="KW-1133">Transmembrane helix</keyword>
<reference evidence="3" key="3">
    <citation type="submission" date="2025-09" db="UniProtKB">
        <authorList>
            <consortium name="Ensembl"/>
        </authorList>
    </citation>
    <scope>IDENTIFICATION</scope>
</reference>
<dbReference type="Proteomes" id="UP000694556">
    <property type="component" value="Chromosome 2"/>
</dbReference>
<keyword evidence="2" id="KW-0472">Membrane</keyword>
<reference evidence="3" key="2">
    <citation type="submission" date="2025-08" db="UniProtKB">
        <authorList>
            <consortium name="Ensembl"/>
        </authorList>
    </citation>
    <scope>IDENTIFICATION</scope>
</reference>
<reference evidence="3" key="1">
    <citation type="submission" date="2018-09" db="EMBL/GenBank/DDBJ databases">
        <title>Common duck and Muscovy duck high density SNP chip.</title>
        <authorList>
            <person name="Vignal A."/>
            <person name="Thebault N."/>
            <person name="Warren W.C."/>
        </authorList>
    </citation>
    <scope>NUCLEOTIDE SEQUENCE [LARGE SCALE GENOMIC DNA]</scope>
</reference>
<sequence length="456" mass="49383">MRGGWPRGRCLTPGRPPRGQERHEELRERMAEGLRRALSGQKVLEEQQERLAGEQGRMEAAIRRGLRQRALEERLLDGGQRRLARLVEGMARSVGKSWWPPGGCRTSLLDPVDRGGFSRTGDISRSLATRDRGLRDGQRAILADLRRLQERARDVSAQLESDLASLLAQRSRAARSFEEVAGTLQRLNRSLGLVLAAAEGVRSVQKGVESHLQSFHAALAWAGLSPGAVPTCVLHGSYFLLLALLLAFLQVPAPPRALLLLLVLSSALSELRGAEPIGFPALAALLALAVAGHWVLAAALRVARLMFHQAEPRRHLTSTPERYGAGGDGRSTLGWASRDLGRLVPEAGGGGWLEKGPPPMVSGAEERGGEVTGLKVFPLFLPRDCKMGLLQEELARMEMSCLQEPSCLEQPPVMAGDPHAAGKMSLVPQKKELSLVPLPGHPIPRRSPYGVSPSQG</sequence>
<evidence type="ECO:0008006" key="5">
    <source>
        <dbReference type="Google" id="ProtNLM"/>
    </source>
</evidence>
<feature type="region of interest" description="Disordered" evidence="1">
    <location>
        <begin position="347"/>
        <end position="366"/>
    </location>
</feature>
<proteinExistence type="predicted"/>
<evidence type="ECO:0000256" key="1">
    <source>
        <dbReference type="SAM" id="MobiDB-lite"/>
    </source>
</evidence>
<keyword evidence="4" id="KW-1185">Reference proteome</keyword>
<feature type="transmembrane region" description="Helical" evidence="2">
    <location>
        <begin position="238"/>
        <end position="265"/>
    </location>
</feature>
<evidence type="ECO:0000313" key="3">
    <source>
        <dbReference type="Ensembl" id="ENSCMMP00000009296.1"/>
    </source>
</evidence>
<dbReference type="AlphaFoldDB" id="A0A8C3BQI7"/>
<protein>
    <recommendedName>
        <fullName evidence="5">Protein brambleberry</fullName>
    </recommendedName>
</protein>
<name>A0A8C3BQI7_CAIMO</name>
<feature type="transmembrane region" description="Helical" evidence="2">
    <location>
        <begin position="277"/>
        <end position="300"/>
    </location>
</feature>
<accession>A0A8C3BQI7</accession>
<evidence type="ECO:0000313" key="4">
    <source>
        <dbReference type="Proteomes" id="UP000694556"/>
    </source>
</evidence>
<evidence type="ECO:0000256" key="2">
    <source>
        <dbReference type="SAM" id="Phobius"/>
    </source>
</evidence>
<feature type="region of interest" description="Disordered" evidence="1">
    <location>
        <begin position="431"/>
        <end position="456"/>
    </location>
</feature>
<organism evidence="3 4">
    <name type="scientific">Cairina moschata</name>
    <name type="common">Muscovy duck</name>
    <dbReference type="NCBI Taxonomy" id="8855"/>
    <lineage>
        <taxon>Eukaryota</taxon>
        <taxon>Metazoa</taxon>
        <taxon>Chordata</taxon>
        <taxon>Craniata</taxon>
        <taxon>Vertebrata</taxon>
        <taxon>Euteleostomi</taxon>
        <taxon>Archelosauria</taxon>
        <taxon>Archosauria</taxon>
        <taxon>Dinosauria</taxon>
        <taxon>Saurischia</taxon>
        <taxon>Theropoda</taxon>
        <taxon>Coelurosauria</taxon>
        <taxon>Aves</taxon>
        <taxon>Neognathae</taxon>
        <taxon>Galloanserae</taxon>
        <taxon>Anseriformes</taxon>
        <taxon>Anatidae</taxon>
        <taxon>Anatinae</taxon>
        <taxon>Cairina</taxon>
    </lineage>
</organism>
<dbReference type="Ensembl" id="ENSCMMT00000010247.1">
    <property type="protein sequence ID" value="ENSCMMP00000009296.1"/>
    <property type="gene ID" value="ENSCMMG00000005907.1"/>
</dbReference>